<name>A0A0C3CBL0_PILCF</name>
<accession>A0A0C3CBL0</accession>
<dbReference type="InParanoid" id="A0A0C3CBL0"/>
<dbReference type="OrthoDB" id="3237746at2759"/>
<protein>
    <submittedName>
        <fullName evidence="1">Uncharacterized protein</fullName>
    </submittedName>
</protein>
<proteinExistence type="predicted"/>
<organism evidence="1 2">
    <name type="scientific">Piloderma croceum (strain F 1598)</name>
    <dbReference type="NCBI Taxonomy" id="765440"/>
    <lineage>
        <taxon>Eukaryota</taxon>
        <taxon>Fungi</taxon>
        <taxon>Dikarya</taxon>
        <taxon>Basidiomycota</taxon>
        <taxon>Agaricomycotina</taxon>
        <taxon>Agaricomycetes</taxon>
        <taxon>Agaricomycetidae</taxon>
        <taxon>Atheliales</taxon>
        <taxon>Atheliaceae</taxon>
        <taxon>Piloderma</taxon>
    </lineage>
</organism>
<evidence type="ECO:0000313" key="2">
    <source>
        <dbReference type="Proteomes" id="UP000054166"/>
    </source>
</evidence>
<gene>
    <name evidence="1" type="ORF">PILCRDRAFT_28097</name>
</gene>
<dbReference type="HOGENOM" id="CLU_186480_1_0_1"/>
<reference evidence="1 2" key="1">
    <citation type="submission" date="2014-04" db="EMBL/GenBank/DDBJ databases">
        <authorList>
            <consortium name="DOE Joint Genome Institute"/>
            <person name="Kuo A."/>
            <person name="Tarkka M."/>
            <person name="Buscot F."/>
            <person name="Kohler A."/>
            <person name="Nagy L.G."/>
            <person name="Floudas D."/>
            <person name="Copeland A."/>
            <person name="Barry K.W."/>
            <person name="Cichocki N."/>
            <person name="Veneault-Fourrey C."/>
            <person name="LaButti K."/>
            <person name="Lindquist E.A."/>
            <person name="Lipzen A."/>
            <person name="Lundell T."/>
            <person name="Morin E."/>
            <person name="Murat C."/>
            <person name="Sun H."/>
            <person name="Tunlid A."/>
            <person name="Henrissat B."/>
            <person name="Grigoriev I.V."/>
            <person name="Hibbett D.S."/>
            <person name="Martin F."/>
            <person name="Nordberg H.P."/>
            <person name="Cantor M.N."/>
            <person name="Hua S.X."/>
        </authorList>
    </citation>
    <scope>NUCLEOTIDE SEQUENCE [LARGE SCALE GENOMIC DNA]</scope>
    <source>
        <strain evidence="1 2">F 1598</strain>
    </source>
</reference>
<dbReference type="EMBL" id="KN832980">
    <property type="protein sequence ID" value="KIM87082.1"/>
    <property type="molecule type" value="Genomic_DNA"/>
</dbReference>
<dbReference type="Proteomes" id="UP000054166">
    <property type="component" value="Unassembled WGS sequence"/>
</dbReference>
<reference evidence="2" key="2">
    <citation type="submission" date="2015-01" db="EMBL/GenBank/DDBJ databases">
        <title>Evolutionary Origins and Diversification of the Mycorrhizal Mutualists.</title>
        <authorList>
            <consortium name="DOE Joint Genome Institute"/>
            <consortium name="Mycorrhizal Genomics Consortium"/>
            <person name="Kohler A."/>
            <person name="Kuo A."/>
            <person name="Nagy L.G."/>
            <person name="Floudas D."/>
            <person name="Copeland A."/>
            <person name="Barry K.W."/>
            <person name="Cichocki N."/>
            <person name="Veneault-Fourrey C."/>
            <person name="LaButti K."/>
            <person name="Lindquist E.A."/>
            <person name="Lipzen A."/>
            <person name="Lundell T."/>
            <person name="Morin E."/>
            <person name="Murat C."/>
            <person name="Riley R."/>
            <person name="Ohm R."/>
            <person name="Sun H."/>
            <person name="Tunlid A."/>
            <person name="Henrissat B."/>
            <person name="Grigoriev I.V."/>
            <person name="Hibbett D.S."/>
            <person name="Martin F."/>
        </authorList>
    </citation>
    <scope>NUCLEOTIDE SEQUENCE [LARGE SCALE GENOMIC DNA]</scope>
    <source>
        <strain evidence="2">F 1598</strain>
    </source>
</reference>
<keyword evidence="2" id="KW-1185">Reference proteome</keyword>
<evidence type="ECO:0000313" key="1">
    <source>
        <dbReference type="EMBL" id="KIM87082.1"/>
    </source>
</evidence>
<dbReference type="AlphaFoldDB" id="A0A0C3CBL0"/>
<sequence length="55" mass="6476">MEHAEHQKNTFDKRVLAQSPGIVTFEKGQLVQVYRNDLTYTFNSERKLLPRWSAP</sequence>
<feature type="non-terminal residue" evidence="1">
    <location>
        <position position="55"/>
    </location>
</feature>